<evidence type="ECO:0000313" key="2">
    <source>
        <dbReference type="EMBL" id="KAK9135815.1"/>
    </source>
</evidence>
<dbReference type="AlphaFoldDB" id="A0AAP0JLH9"/>
<dbReference type="Proteomes" id="UP001420932">
    <property type="component" value="Unassembled WGS sequence"/>
</dbReference>
<feature type="compositionally biased region" description="Basic residues" evidence="1">
    <location>
        <begin position="61"/>
        <end position="74"/>
    </location>
</feature>
<sequence length="134" mass="14801">MSILWSLFNQDDVDKHGADAEIGNAKVLRVSSSTKDDDIRVSNNGLFTSPSFDEQGQGQKERRKKSLERSNSMRKKSYARIVVEIEEGRKVVVGNIAKEEDYSGSLELVAFKDSVSFCGGIGIGRKGSKKSQLK</sequence>
<evidence type="ECO:0000313" key="3">
    <source>
        <dbReference type="Proteomes" id="UP001420932"/>
    </source>
</evidence>
<feature type="compositionally biased region" description="Polar residues" evidence="1">
    <location>
        <begin position="41"/>
        <end position="58"/>
    </location>
</feature>
<organism evidence="2 3">
    <name type="scientific">Stephania yunnanensis</name>
    <dbReference type="NCBI Taxonomy" id="152371"/>
    <lineage>
        <taxon>Eukaryota</taxon>
        <taxon>Viridiplantae</taxon>
        <taxon>Streptophyta</taxon>
        <taxon>Embryophyta</taxon>
        <taxon>Tracheophyta</taxon>
        <taxon>Spermatophyta</taxon>
        <taxon>Magnoliopsida</taxon>
        <taxon>Ranunculales</taxon>
        <taxon>Menispermaceae</taxon>
        <taxon>Menispermoideae</taxon>
        <taxon>Cissampelideae</taxon>
        <taxon>Stephania</taxon>
    </lineage>
</organism>
<evidence type="ECO:0000256" key="1">
    <source>
        <dbReference type="SAM" id="MobiDB-lite"/>
    </source>
</evidence>
<feature type="region of interest" description="Disordered" evidence="1">
    <location>
        <begin position="39"/>
        <end position="74"/>
    </location>
</feature>
<name>A0AAP0JLH9_9MAGN</name>
<comment type="caution">
    <text evidence="2">The sequence shown here is derived from an EMBL/GenBank/DDBJ whole genome shotgun (WGS) entry which is preliminary data.</text>
</comment>
<protein>
    <submittedName>
        <fullName evidence="2">Uncharacterized protein</fullName>
    </submittedName>
</protein>
<keyword evidence="3" id="KW-1185">Reference proteome</keyword>
<reference evidence="2 3" key="1">
    <citation type="submission" date="2024-01" db="EMBL/GenBank/DDBJ databases">
        <title>Genome assemblies of Stephania.</title>
        <authorList>
            <person name="Yang L."/>
        </authorList>
    </citation>
    <scope>NUCLEOTIDE SEQUENCE [LARGE SCALE GENOMIC DNA]</scope>
    <source>
        <strain evidence="2">YNDBR</strain>
        <tissue evidence="2">Leaf</tissue>
    </source>
</reference>
<accession>A0AAP0JLH9</accession>
<gene>
    <name evidence="2" type="ORF">Syun_015145</name>
</gene>
<dbReference type="EMBL" id="JBBNAF010000006">
    <property type="protein sequence ID" value="KAK9135815.1"/>
    <property type="molecule type" value="Genomic_DNA"/>
</dbReference>
<proteinExistence type="predicted"/>